<name>A0A3D8K6N1_9BURK</name>
<proteinExistence type="predicted"/>
<protein>
    <recommendedName>
        <fullName evidence="4">Phage tail protein</fullName>
    </recommendedName>
</protein>
<evidence type="ECO:0000256" key="1">
    <source>
        <dbReference type="SAM" id="Coils"/>
    </source>
</evidence>
<accession>A0A3D8K6N1</accession>
<evidence type="ECO:0000313" key="2">
    <source>
        <dbReference type="EMBL" id="RDV00723.1"/>
    </source>
</evidence>
<dbReference type="OrthoDB" id="9114065at2"/>
<dbReference type="Proteomes" id="UP000256838">
    <property type="component" value="Unassembled WGS sequence"/>
</dbReference>
<feature type="coiled-coil region" evidence="1">
    <location>
        <begin position="14"/>
        <end position="48"/>
    </location>
</feature>
<gene>
    <name evidence="2" type="ORF">DWV00_02935</name>
</gene>
<organism evidence="2 3">
    <name type="scientific">Trinickia dinghuensis</name>
    <dbReference type="NCBI Taxonomy" id="2291023"/>
    <lineage>
        <taxon>Bacteria</taxon>
        <taxon>Pseudomonadati</taxon>
        <taxon>Pseudomonadota</taxon>
        <taxon>Betaproteobacteria</taxon>
        <taxon>Burkholderiales</taxon>
        <taxon>Burkholderiaceae</taxon>
        <taxon>Trinickia</taxon>
    </lineage>
</organism>
<dbReference type="EMBL" id="QRGA01000001">
    <property type="protein sequence ID" value="RDV00723.1"/>
    <property type="molecule type" value="Genomic_DNA"/>
</dbReference>
<evidence type="ECO:0008006" key="4">
    <source>
        <dbReference type="Google" id="ProtNLM"/>
    </source>
</evidence>
<sequence>MNLEEQIGAIDAQVDRLSELVRLTQAAAEQAQAERTEAQDAAQAAVAAAAVAHETNDEKTNDEKPTLRVARPSHNELTLSIGEQTVTLHPEQIGQLIEELANARASMTPEPPMGIPAGWRFASTKNPVVAMQKQANGDRLLIARHTGHGWVPFTFSPEAAVQLYMMLTQR</sequence>
<comment type="caution">
    <text evidence="2">The sequence shown here is derived from an EMBL/GenBank/DDBJ whole genome shotgun (WGS) entry which is preliminary data.</text>
</comment>
<dbReference type="RefSeq" id="WP_115531994.1">
    <property type="nucleotide sequence ID" value="NZ_QRGA01000001.1"/>
</dbReference>
<reference evidence="2 3" key="1">
    <citation type="submission" date="2018-08" db="EMBL/GenBank/DDBJ databases">
        <title>Paraburkholderia sp. DHOM06 isolated from forest soil.</title>
        <authorList>
            <person name="Gao Z.-H."/>
            <person name="Qiu L.-H."/>
        </authorList>
    </citation>
    <scope>NUCLEOTIDE SEQUENCE [LARGE SCALE GENOMIC DNA]</scope>
    <source>
        <strain evidence="2 3">DHOM06</strain>
    </source>
</reference>
<keyword evidence="1" id="KW-0175">Coiled coil</keyword>
<keyword evidence="3" id="KW-1185">Reference proteome</keyword>
<evidence type="ECO:0000313" key="3">
    <source>
        <dbReference type="Proteomes" id="UP000256838"/>
    </source>
</evidence>
<dbReference type="AlphaFoldDB" id="A0A3D8K6N1"/>